<feature type="region of interest" description="Disordered" evidence="1">
    <location>
        <begin position="48"/>
        <end position="67"/>
    </location>
</feature>
<evidence type="ECO:0000256" key="1">
    <source>
        <dbReference type="SAM" id="MobiDB-lite"/>
    </source>
</evidence>
<accession>A0AAW9ZUL2</accession>
<evidence type="ECO:0000313" key="3">
    <source>
        <dbReference type="Proteomes" id="UP000548771"/>
    </source>
</evidence>
<gene>
    <name evidence="2" type="ORF">E1J24_15885</name>
</gene>
<evidence type="ECO:0000313" key="2">
    <source>
        <dbReference type="EMBL" id="NMI23283.1"/>
    </source>
</evidence>
<name>A0AAW9ZUL2_9XANT</name>
<sequence>MWVPLTLFERQFPIDFSHYFNHGRRVHQSQSRHCASKREWAVVDPKLRPDGQQCRRTPSPQSTRPAAVGGQAMQRLRNGWEQVSATAGGWQRCQGG</sequence>
<dbReference type="EMBL" id="SMDX01000022">
    <property type="protein sequence ID" value="NMI23283.1"/>
    <property type="molecule type" value="Genomic_DNA"/>
</dbReference>
<feature type="compositionally biased region" description="Polar residues" evidence="1">
    <location>
        <begin position="54"/>
        <end position="64"/>
    </location>
</feature>
<dbReference type="AlphaFoldDB" id="A0AAW9ZUL2"/>
<organism evidence="2 3">
    <name type="scientific">Xanthomonas hortorum pv. pelargonii</name>
    <dbReference type="NCBI Taxonomy" id="453602"/>
    <lineage>
        <taxon>Bacteria</taxon>
        <taxon>Pseudomonadati</taxon>
        <taxon>Pseudomonadota</taxon>
        <taxon>Gammaproteobacteria</taxon>
        <taxon>Lysobacterales</taxon>
        <taxon>Lysobacteraceae</taxon>
        <taxon>Xanthomonas</taxon>
    </lineage>
</organism>
<dbReference type="Proteomes" id="UP000548771">
    <property type="component" value="Unassembled WGS sequence"/>
</dbReference>
<proteinExistence type="predicted"/>
<protein>
    <submittedName>
        <fullName evidence="2">Uncharacterized protein</fullName>
    </submittedName>
</protein>
<reference evidence="3" key="1">
    <citation type="journal article" date="2020" name="Syst. Appl. Microbiol.">
        <title>Clarifying the taxonomy of the causal agent of bacterial leaf spot of lettuce through a polyphasic approach reveals that Xanthomonas cynarae Trebaol et al. 2000 emend. Timilsina et al. 2019 is a later heterotypic synonym of Xanthomonas hortorum Vauterin et al. 1995.</title>
        <authorList>
            <person name="Moriniere L."/>
            <person name="Burlet A."/>
            <person name="Rosenthal E.R."/>
            <person name="Nesme X."/>
            <person name="Portier P."/>
            <person name="Bull C.T."/>
            <person name="Lavire C."/>
            <person name="Fischer-Le Saux M."/>
            <person name="Bertolla F."/>
        </authorList>
    </citation>
    <scope>NUCLEOTIDE SEQUENCE [LARGE SCALE GENOMIC DNA]</scope>
    <source>
        <strain evidence="3">CFBP2533</strain>
    </source>
</reference>
<comment type="caution">
    <text evidence="2">The sequence shown here is derived from an EMBL/GenBank/DDBJ whole genome shotgun (WGS) entry which is preliminary data.</text>
</comment>